<accession>A0A9D2BMC7</accession>
<feature type="domain" description="Glycosyltransferase 2-like" evidence="1">
    <location>
        <begin position="5"/>
        <end position="146"/>
    </location>
</feature>
<proteinExistence type="predicted"/>
<dbReference type="Proteomes" id="UP000886724">
    <property type="component" value="Unassembled WGS sequence"/>
</dbReference>
<dbReference type="AlphaFoldDB" id="A0A9D2BMC7"/>
<organism evidence="2 3">
    <name type="scientific">Candidatus Erysipelatoclostridium merdavium</name>
    <dbReference type="NCBI Taxonomy" id="2838566"/>
    <lineage>
        <taxon>Bacteria</taxon>
        <taxon>Bacillati</taxon>
        <taxon>Bacillota</taxon>
        <taxon>Erysipelotrichia</taxon>
        <taxon>Erysipelotrichales</taxon>
        <taxon>Erysipelotrichales incertae sedis</taxon>
    </lineage>
</organism>
<gene>
    <name evidence="2" type="ORF">H9980_05505</name>
</gene>
<name>A0A9D2BMC7_9FIRM</name>
<evidence type="ECO:0000259" key="1">
    <source>
        <dbReference type="Pfam" id="PF00535"/>
    </source>
</evidence>
<reference evidence="2" key="2">
    <citation type="submission" date="2021-04" db="EMBL/GenBank/DDBJ databases">
        <authorList>
            <person name="Gilroy R."/>
        </authorList>
    </citation>
    <scope>NUCLEOTIDE SEQUENCE</scope>
    <source>
        <strain evidence="2">ChiGjej1B1-14440</strain>
    </source>
</reference>
<dbReference type="PANTHER" id="PTHR22916">
    <property type="entry name" value="GLYCOSYLTRANSFERASE"/>
    <property type="match status" value="1"/>
</dbReference>
<evidence type="ECO:0000313" key="3">
    <source>
        <dbReference type="Proteomes" id="UP000886724"/>
    </source>
</evidence>
<dbReference type="Pfam" id="PF00535">
    <property type="entry name" value="Glycos_transf_2"/>
    <property type="match status" value="1"/>
</dbReference>
<sequence>MIEISVIIPCFNSFSLMKNCLQSLENQTFKNFEVIIVDDCSTDNTYEMLIRYMELSMLNLKVLRQIKNLGPGAARNLAIENAQGSYLAFCDSDDWYEDDYLEKMYNSCKMNEADIAICNYKKVFQNNFVEVNYIKENKLKNNKRNIITNSKTSLCLILIKRSIFTFKIPEIYNGEDMAIIPLLMTKANKIVCIEDCLYNYRIHNSLSLKNDKSIFFSIKKAYKYICDNWEIDGYDEELSFLGVKFILYGALLNGIRANIEKNIILNDIKLFEIQFPKWYKNTHIKNMQFRYRMFLFFVRFKLFFLMQLYVKIHSQQSHY</sequence>
<dbReference type="InterPro" id="IPR001173">
    <property type="entry name" value="Glyco_trans_2-like"/>
</dbReference>
<dbReference type="Gene3D" id="3.90.550.10">
    <property type="entry name" value="Spore Coat Polysaccharide Biosynthesis Protein SpsA, Chain A"/>
    <property type="match status" value="1"/>
</dbReference>
<dbReference type="SUPFAM" id="SSF53448">
    <property type="entry name" value="Nucleotide-diphospho-sugar transferases"/>
    <property type="match status" value="1"/>
</dbReference>
<dbReference type="CDD" id="cd00761">
    <property type="entry name" value="Glyco_tranf_GTA_type"/>
    <property type="match status" value="1"/>
</dbReference>
<evidence type="ECO:0000313" key="2">
    <source>
        <dbReference type="EMBL" id="HIX81416.1"/>
    </source>
</evidence>
<dbReference type="GO" id="GO:0016758">
    <property type="term" value="F:hexosyltransferase activity"/>
    <property type="evidence" value="ECO:0007669"/>
    <property type="project" value="UniProtKB-ARBA"/>
</dbReference>
<protein>
    <submittedName>
        <fullName evidence="2">Glycosyltransferase family 2 protein</fullName>
    </submittedName>
</protein>
<dbReference type="PANTHER" id="PTHR22916:SF3">
    <property type="entry name" value="UDP-GLCNAC:BETAGAL BETA-1,3-N-ACETYLGLUCOSAMINYLTRANSFERASE-LIKE PROTEIN 1"/>
    <property type="match status" value="1"/>
</dbReference>
<dbReference type="InterPro" id="IPR029044">
    <property type="entry name" value="Nucleotide-diphossugar_trans"/>
</dbReference>
<reference evidence="2" key="1">
    <citation type="journal article" date="2021" name="PeerJ">
        <title>Extensive microbial diversity within the chicken gut microbiome revealed by metagenomics and culture.</title>
        <authorList>
            <person name="Gilroy R."/>
            <person name="Ravi A."/>
            <person name="Getino M."/>
            <person name="Pursley I."/>
            <person name="Horton D.L."/>
            <person name="Alikhan N.F."/>
            <person name="Baker D."/>
            <person name="Gharbi K."/>
            <person name="Hall N."/>
            <person name="Watson M."/>
            <person name="Adriaenssens E.M."/>
            <person name="Foster-Nyarko E."/>
            <person name="Jarju S."/>
            <person name="Secka A."/>
            <person name="Antonio M."/>
            <person name="Oren A."/>
            <person name="Chaudhuri R.R."/>
            <person name="La Ragione R."/>
            <person name="Hildebrand F."/>
            <person name="Pallen M.J."/>
        </authorList>
    </citation>
    <scope>NUCLEOTIDE SEQUENCE</scope>
    <source>
        <strain evidence="2">ChiGjej1B1-14440</strain>
    </source>
</reference>
<dbReference type="EMBL" id="DXET01000123">
    <property type="protein sequence ID" value="HIX81416.1"/>
    <property type="molecule type" value="Genomic_DNA"/>
</dbReference>
<comment type="caution">
    <text evidence="2">The sequence shown here is derived from an EMBL/GenBank/DDBJ whole genome shotgun (WGS) entry which is preliminary data.</text>
</comment>